<keyword evidence="8 17" id="KW-0479">Metal-binding</keyword>
<evidence type="ECO:0000256" key="14">
    <source>
        <dbReference type="ARBA" id="ARBA00023128"/>
    </source>
</evidence>
<feature type="transmembrane region" description="Helical" evidence="18">
    <location>
        <begin position="348"/>
        <end position="365"/>
    </location>
</feature>
<evidence type="ECO:0000256" key="15">
    <source>
        <dbReference type="ARBA" id="ARBA00023136"/>
    </source>
</evidence>
<dbReference type="PANTHER" id="PTHR19271">
    <property type="entry name" value="CYTOCHROME B"/>
    <property type="match status" value="1"/>
</dbReference>
<keyword evidence="7 18" id="KW-0812">Transmembrane</keyword>
<dbReference type="InterPro" id="IPR016174">
    <property type="entry name" value="Di-haem_cyt_TM"/>
</dbReference>
<feature type="transmembrane region" description="Helical" evidence="18">
    <location>
        <begin position="179"/>
        <end position="200"/>
    </location>
</feature>
<comment type="function">
    <text evidence="1 18">Component of the ubiquinol-cytochrome c reductase complex (complex III or cytochrome b-c1 complex) that is part of the mitochondrial respiratory chain. The b-c1 complex mediates electron transfer from ubiquinol to cytochrome c. Contributes to the generation of a proton gradient across the mitochondrial membrane that is then used for ATP synthesis.</text>
</comment>
<dbReference type="GO" id="GO:0016491">
    <property type="term" value="F:oxidoreductase activity"/>
    <property type="evidence" value="ECO:0007669"/>
    <property type="project" value="UniProtKB-UniRule"/>
</dbReference>
<evidence type="ECO:0000256" key="9">
    <source>
        <dbReference type="ARBA" id="ARBA00022792"/>
    </source>
</evidence>
<dbReference type="SUPFAM" id="SSF81342">
    <property type="entry name" value="Transmembrane di-heme cytochromes"/>
    <property type="match status" value="1"/>
</dbReference>
<dbReference type="InterPro" id="IPR030689">
    <property type="entry name" value="Cytochrome_b"/>
</dbReference>
<keyword evidence="15 18" id="KW-0472">Membrane</keyword>
<feature type="binding site" description="axial binding residue" evidence="17">
    <location>
        <position position="98"/>
    </location>
    <ligand>
        <name>heme b</name>
        <dbReference type="ChEBI" id="CHEBI:60344"/>
        <label>b566</label>
    </ligand>
    <ligandPart>
        <name>Fe</name>
        <dbReference type="ChEBI" id="CHEBI:18248"/>
    </ligandPart>
</feature>
<name>A0A250E5X3_9BIVA</name>
<evidence type="ECO:0000256" key="2">
    <source>
        <dbReference type="ARBA" id="ARBA00004448"/>
    </source>
</evidence>
<evidence type="ECO:0000256" key="5">
    <source>
        <dbReference type="ARBA" id="ARBA00022617"/>
    </source>
</evidence>
<dbReference type="InterPro" id="IPR027387">
    <property type="entry name" value="Cytb/b6-like_sf"/>
</dbReference>
<feature type="transmembrane region" description="Helical" evidence="18">
    <location>
        <begin position="140"/>
        <end position="158"/>
    </location>
</feature>
<keyword evidence="6 18" id="KW-0679">Respiratory chain</keyword>
<keyword evidence="14 18" id="KW-0496">Mitochondrion</keyword>
<evidence type="ECO:0000256" key="1">
    <source>
        <dbReference type="ARBA" id="ARBA00002566"/>
    </source>
</evidence>
<keyword evidence="5 17" id="KW-0349">Heme</keyword>
<dbReference type="InterPro" id="IPR005798">
    <property type="entry name" value="Cyt_b/b6_C"/>
</dbReference>
<dbReference type="InterPro" id="IPR048260">
    <property type="entry name" value="Cytochrome_b_C_euk/bac"/>
</dbReference>
<keyword evidence="11 18" id="KW-1133">Transmembrane helix</keyword>
<evidence type="ECO:0000256" key="10">
    <source>
        <dbReference type="ARBA" id="ARBA00022982"/>
    </source>
</evidence>
<keyword evidence="12 17" id="KW-0408">Iron</keyword>
<sequence length="401" mass="45549">MKYSPRHSNPILRLAAGSFYDLPCPINISMWWNFGSMLGVVLVIQILSGVIMACHYTPHEGLAFASVVHIMHDVHQGWLFRSVHSNGATFFFFCIYAHIGRGLYYHSFFLEKTWMVGVTMYLLLMAIAFLGYVLPWGQMSYWGATVITNLFSAIPYIGQALTNWIWGGFTVCDATLKRFYVLHMYMPFVLAGLAGVHLFYLHDTGSNNPLGVDDSADLVPFHPYFSHKDFLGILIMVGLLIQVVFLEPDVFGSPENFIPANPYKTPLHIQPEWYFLFAYTILRSIPNKGGGVAALAGSVMILYLLPFRMKCFHSGLAFYPISQVYYWSFVSSFLMLTFIGMRPVQEPYVFMGQVGSVMYFMYYPLHGYLERGWDTLLSYIQFSGAVSGGVNTDYDGFQYVN</sequence>
<dbReference type="PROSITE" id="PS51003">
    <property type="entry name" value="CYTB_CTER"/>
    <property type="match status" value="1"/>
</dbReference>
<dbReference type="GO" id="GO:0006122">
    <property type="term" value="P:mitochondrial electron transport, ubiquinol to cytochrome c"/>
    <property type="evidence" value="ECO:0007669"/>
    <property type="project" value="TreeGrafter"/>
</dbReference>
<feature type="domain" description="Cytochrome b/b6 C-terminal region profile" evidence="20">
    <location>
        <begin position="211"/>
        <end position="381"/>
    </location>
</feature>
<comment type="similarity">
    <text evidence="18">Belongs to the cytochrome b family.</text>
</comment>
<dbReference type="Pfam" id="PF00032">
    <property type="entry name" value="Cytochrom_B_C"/>
    <property type="match status" value="1"/>
</dbReference>
<dbReference type="CDD" id="cd00290">
    <property type="entry name" value="cytochrome_b_C"/>
    <property type="match status" value="1"/>
</dbReference>
<dbReference type="AlphaFoldDB" id="A0A250E5X3"/>
<gene>
    <name evidence="21" type="primary">cytb</name>
</gene>
<feature type="binding site" description="axial binding residue" evidence="17">
    <location>
        <position position="197"/>
    </location>
    <ligand>
        <name>heme b</name>
        <dbReference type="ChEBI" id="CHEBI:60344"/>
        <label>b566</label>
    </ligand>
    <ligandPart>
        <name>Fe</name>
        <dbReference type="ChEBI" id="CHEBI:18248"/>
    </ligandPart>
</feature>
<feature type="transmembrane region" description="Helical" evidence="18">
    <location>
        <begin position="230"/>
        <end position="246"/>
    </location>
</feature>
<feature type="binding site" evidence="16">
    <location>
        <position position="202"/>
    </location>
    <ligand>
        <name>a ubiquinone</name>
        <dbReference type="ChEBI" id="CHEBI:16389"/>
    </ligand>
</feature>
<feature type="binding site" description="axial binding residue" evidence="17">
    <location>
        <position position="183"/>
    </location>
    <ligand>
        <name>heme b</name>
        <dbReference type="ChEBI" id="CHEBI:60344"/>
        <label>b562</label>
    </ligand>
    <ligandPart>
        <name>Fe</name>
        <dbReference type="ChEBI" id="CHEBI:18248"/>
    </ligandPart>
</feature>
<evidence type="ECO:0000256" key="7">
    <source>
        <dbReference type="ARBA" id="ARBA00022692"/>
    </source>
</evidence>
<dbReference type="GO" id="GO:0046872">
    <property type="term" value="F:metal ion binding"/>
    <property type="evidence" value="ECO:0007669"/>
    <property type="project" value="UniProtKB-UniRule"/>
</dbReference>
<dbReference type="Gene3D" id="1.20.810.10">
    <property type="entry name" value="Cytochrome Bc1 Complex, Chain C"/>
    <property type="match status" value="1"/>
</dbReference>
<dbReference type="RefSeq" id="YP_009431967.1">
    <property type="nucleotide sequence ID" value="NC_035986.1"/>
</dbReference>
<dbReference type="InterPro" id="IPR005797">
    <property type="entry name" value="Cyt_b/b6_N"/>
</dbReference>
<comment type="cofactor">
    <cofactor evidence="17">
        <name>heme</name>
        <dbReference type="ChEBI" id="CHEBI:30413"/>
    </cofactor>
    <text evidence="17">Binds 2 heme groups non-covalently.</text>
</comment>
<evidence type="ECO:0000259" key="20">
    <source>
        <dbReference type="PROSITE" id="PS51003"/>
    </source>
</evidence>
<dbReference type="EMBL" id="KY780365">
    <property type="protein sequence ID" value="ATA66416.1"/>
    <property type="molecule type" value="Genomic_DNA"/>
</dbReference>
<evidence type="ECO:0000256" key="18">
    <source>
        <dbReference type="RuleBase" id="RU362117"/>
    </source>
</evidence>
<dbReference type="InterPro" id="IPR048259">
    <property type="entry name" value="Cytochrome_b_N_euk/bac"/>
</dbReference>
<dbReference type="Pfam" id="PF00033">
    <property type="entry name" value="Cytochrome_B"/>
    <property type="match status" value="1"/>
</dbReference>
<keyword evidence="9" id="KW-0999">Mitochondrion inner membrane</keyword>
<evidence type="ECO:0000256" key="16">
    <source>
        <dbReference type="PIRSR" id="PIRSR038885-1"/>
    </source>
</evidence>
<dbReference type="GO" id="GO:0005743">
    <property type="term" value="C:mitochondrial inner membrane"/>
    <property type="evidence" value="ECO:0007669"/>
    <property type="project" value="UniProtKB-SubCell"/>
</dbReference>
<evidence type="ECO:0000256" key="17">
    <source>
        <dbReference type="PIRSR" id="PIRSR038885-2"/>
    </source>
</evidence>
<evidence type="ECO:0000256" key="12">
    <source>
        <dbReference type="ARBA" id="ARBA00023004"/>
    </source>
</evidence>
<feature type="transmembrane region" description="Helical" evidence="18">
    <location>
        <begin position="113"/>
        <end position="134"/>
    </location>
</feature>
<dbReference type="GO" id="GO:0045275">
    <property type="term" value="C:respiratory chain complex III"/>
    <property type="evidence" value="ECO:0007669"/>
    <property type="project" value="InterPro"/>
</dbReference>
<feature type="binding site" description="axial binding residue" evidence="17">
    <location>
        <position position="84"/>
    </location>
    <ligand>
        <name>heme b</name>
        <dbReference type="ChEBI" id="CHEBI:60344"/>
        <label>b562</label>
    </ligand>
    <ligandPart>
        <name>Fe</name>
        <dbReference type="ChEBI" id="CHEBI:18248"/>
    </ligandPart>
</feature>
<comment type="subcellular location">
    <subcellularLocation>
        <location evidence="2">Mitochondrion inner membrane</location>
        <topology evidence="2">Multi-pass membrane protein</topology>
    </subcellularLocation>
</comment>
<feature type="domain" description="Cytochrome b/b6 N-terminal region profile" evidence="19">
    <location>
        <begin position="1"/>
        <end position="210"/>
    </location>
</feature>
<proteinExistence type="inferred from homology"/>
<dbReference type="GeneID" id="34680349"/>
<evidence type="ECO:0000256" key="13">
    <source>
        <dbReference type="ARBA" id="ARBA00023075"/>
    </source>
</evidence>
<dbReference type="InterPro" id="IPR036150">
    <property type="entry name" value="Cyt_b/b6_C_sf"/>
</dbReference>
<feature type="transmembrane region" description="Helical" evidence="18">
    <location>
        <begin position="325"/>
        <end position="341"/>
    </location>
</feature>
<feature type="transmembrane region" description="Helical" evidence="18">
    <location>
        <begin position="37"/>
        <end position="58"/>
    </location>
</feature>
<dbReference type="PANTHER" id="PTHR19271:SF16">
    <property type="entry name" value="CYTOCHROME B"/>
    <property type="match status" value="1"/>
</dbReference>
<dbReference type="SUPFAM" id="SSF81648">
    <property type="entry name" value="a domain/subunit of cytochrome bc1 complex (Ubiquinol-cytochrome c reductase)"/>
    <property type="match status" value="1"/>
</dbReference>
<dbReference type="CDD" id="cd00284">
    <property type="entry name" value="Cytochrome_b_N"/>
    <property type="match status" value="1"/>
</dbReference>
<keyword evidence="13" id="KW-0830">Ubiquinone</keyword>
<accession>A0A250E5X3</accession>
<dbReference type="GO" id="GO:0008121">
    <property type="term" value="F:quinol-cytochrome-c reductase activity"/>
    <property type="evidence" value="ECO:0007669"/>
    <property type="project" value="InterPro"/>
</dbReference>
<organism evidence="21">
    <name type="scientific">Donax variegatus</name>
    <dbReference type="NCBI Taxonomy" id="1920007"/>
    <lineage>
        <taxon>Eukaryota</taxon>
        <taxon>Metazoa</taxon>
        <taxon>Spiralia</taxon>
        <taxon>Lophotrochozoa</taxon>
        <taxon>Mollusca</taxon>
        <taxon>Bivalvia</taxon>
        <taxon>Autobranchia</taxon>
        <taxon>Heteroconchia</taxon>
        <taxon>Euheterodonta</taxon>
        <taxon>Imparidentia</taxon>
        <taxon>Neoheterodontei</taxon>
        <taxon>Cardiida</taxon>
        <taxon>Tellinoidea</taxon>
        <taxon>Donacidae</taxon>
        <taxon>Donax</taxon>
    </lineage>
</organism>
<evidence type="ECO:0000256" key="4">
    <source>
        <dbReference type="ARBA" id="ARBA00022448"/>
    </source>
</evidence>
<feature type="transmembrane region" description="Helical" evidence="18">
    <location>
        <begin position="78"/>
        <end position="101"/>
    </location>
</feature>
<evidence type="ECO:0000256" key="3">
    <source>
        <dbReference type="ARBA" id="ARBA00013531"/>
    </source>
</evidence>
<evidence type="ECO:0000313" key="21">
    <source>
        <dbReference type="EMBL" id="ATA66416.1"/>
    </source>
</evidence>
<comment type="cofactor">
    <cofactor evidence="18">
        <name>heme b</name>
        <dbReference type="ChEBI" id="CHEBI:60344"/>
    </cofactor>
    <text evidence="18">Binds 2 heme groups non-covalently.</text>
</comment>
<evidence type="ECO:0000256" key="8">
    <source>
        <dbReference type="ARBA" id="ARBA00022723"/>
    </source>
</evidence>
<dbReference type="PIRSF" id="PIRSF038885">
    <property type="entry name" value="COB"/>
    <property type="match status" value="1"/>
</dbReference>
<feature type="transmembrane region" description="Helical" evidence="18">
    <location>
        <begin position="289"/>
        <end position="305"/>
    </location>
</feature>
<dbReference type="PROSITE" id="PS51002">
    <property type="entry name" value="CYTB_NTER"/>
    <property type="match status" value="1"/>
</dbReference>
<keyword evidence="10 18" id="KW-0249">Electron transport</keyword>
<reference evidence="21" key="1">
    <citation type="journal article" date="2017" name="PLoS ONE">
        <title>First complete female mitochondrial genome in four bivalve species genus Donax and their phylogenetic relationships within the Veneroida order.</title>
        <authorList>
            <person name="Fernandez-Perez J."/>
            <person name="Nanton A."/>
            <person name="Ruiz-Ruano F.J."/>
            <person name="Camacho J.P.M."/>
            <person name="Mendez J."/>
        </authorList>
    </citation>
    <scope>NUCLEOTIDE SEQUENCE</scope>
</reference>
<evidence type="ECO:0000256" key="6">
    <source>
        <dbReference type="ARBA" id="ARBA00022660"/>
    </source>
</evidence>
<protein>
    <recommendedName>
        <fullName evidence="3 18">Cytochrome b</fullName>
    </recommendedName>
</protein>
<evidence type="ECO:0000259" key="19">
    <source>
        <dbReference type="PROSITE" id="PS51002"/>
    </source>
</evidence>
<keyword evidence="4 18" id="KW-0813">Transport</keyword>
<evidence type="ECO:0000256" key="11">
    <source>
        <dbReference type="ARBA" id="ARBA00022989"/>
    </source>
</evidence>
<geneLocation type="mitochondrion" evidence="21"/>